<organism evidence="2 3">
    <name type="scientific">Mucilaginibacter rubeus</name>
    <dbReference type="NCBI Taxonomy" id="2027860"/>
    <lineage>
        <taxon>Bacteria</taxon>
        <taxon>Pseudomonadati</taxon>
        <taxon>Bacteroidota</taxon>
        <taxon>Sphingobacteriia</taxon>
        <taxon>Sphingobacteriales</taxon>
        <taxon>Sphingobacteriaceae</taxon>
        <taxon>Mucilaginibacter</taxon>
    </lineage>
</organism>
<proteinExistence type="predicted"/>
<keyword evidence="3" id="KW-1185">Reference proteome</keyword>
<evidence type="ECO:0000313" key="2">
    <source>
        <dbReference type="EMBL" id="QEM09149.1"/>
    </source>
</evidence>
<gene>
    <name evidence="2" type="ORF">DEO27_003655</name>
</gene>
<sequence length="404" mass="44451">MAVLDRFYAIKQAGGLSVVILKDGSAEAGYCQVSLDGKKLSFEKKLRGLDLLELRKHIVPAVPLSVTISGRGVLYKQLDRAEDISPANFSAVLPNASMDDFYVQHFPSGAHSFVAVMRKAEADKWLDLILGQGLSPVMLSLGPFPVEHILPQLNIYNEEIIFSGIKIERSPDRNWKSLSFGEAFQSVYPIKVENEVLEQQLVVAYAAAFQLLLSGKVNAVNAGVPAVGLALDGLISDRKFKVNTGVALLVCLVLLLANFIWFSELNTENARLAEEVSTSARTSTDIEALADKIRQNESLLTELGWDGGINKSVLIDQVAALMPGELTLKQIDINPVDAAAEHDFASLKFQERKMLIRGESAQIIPVNEWAARLKSKKWVKSVELESYNFNNELSTGLFTLTLTY</sequence>
<feature type="transmembrane region" description="Helical" evidence="1">
    <location>
        <begin position="242"/>
        <end position="262"/>
    </location>
</feature>
<dbReference type="EMBL" id="CP043450">
    <property type="protein sequence ID" value="QEM09149.1"/>
    <property type="molecule type" value="Genomic_DNA"/>
</dbReference>
<reference evidence="2" key="1">
    <citation type="submission" date="2019-08" db="EMBL/GenBank/DDBJ databases">
        <title>Comparative genome analysis confer to the adaptation heavy metal polluted environment.</title>
        <authorList>
            <person name="Li Y."/>
        </authorList>
    </citation>
    <scope>NUCLEOTIDE SEQUENCE [LARGE SCALE GENOMIC DNA]</scope>
    <source>
        <strain evidence="2">P1</strain>
    </source>
</reference>
<dbReference type="AlphaFoldDB" id="A0A5C1HU94"/>
<accession>A0A5C1HU94</accession>
<keyword evidence="1" id="KW-1133">Transmembrane helix</keyword>
<dbReference type="Proteomes" id="UP000251402">
    <property type="component" value="Chromosome"/>
</dbReference>
<keyword evidence="1" id="KW-0472">Membrane</keyword>
<keyword evidence="1" id="KW-0812">Transmembrane</keyword>
<dbReference type="KEGG" id="mrub:DEO27_003655"/>
<name>A0A5C1HU94_9SPHI</name>
<protein>
    <submittedName>
        <fullName evidence="2">Uncharacterized protein</fullName>
    </submittedName>
</protein>
<evidence type="ECO:0000313" key="3">
    <source>
        <dbReference type="Proteomes" id="UP000251402"/>
    </source>
</evidence>
<dbReference type="OrthoDB" id="783374at2"/>
<evidence type="ECO:0000256" key="1">
    <source>
        <dbReference type="SAM" id="Phobius"/>
    </source>
</evidence>